<dbReference type="InterPro" id="IPR017937">
    <property type="entry name" value="Thioredoxin_CS"/>
</dbReference>
<dbReference type="PROSITE" id="PS00194">
    <property type="entry name" value="THIOREDOXIN_1"/>
    <property type="match status" value="1"/>
</dbReference>
<dbReference type="SUPFAM" id="SSF52833">
    <property type="entry name" value="Thioredoxin-like"/>
    <property type="match status" value="1"/>
</dbReference>
<comment type="subcellular location">
    <subcellularLocation>
        <location evidence="1">Cell envelope</location>
    </subcellularLocation>
</comment>
<evidence type="ECO:0000256" key="1">
    <source>
        <dbReference type="ARBA" id="ARBA00004196"/>
    </source>
</evidence>
<reference evidence="4 5" key="1">
    <citation type="submission" date="2014-01" db="EMBL/GenBank/DDBJ databases">
        <authorList>
            <consortium name="DOE Joint Genome Institute"/>
            <person name="Anderson I."/>
            <person name="Huntemann M."/>
            <person name="Han J."/>
            <person name="Chen A."/>
            <person name="Kyrpides N."/>
            <person name="Mavromatis K."/>
            <person name="Markowitz V."/>
            <person name="Palaniappan K."/>
            <person name="Ivanova N."/>
            <person name="Schaumberg A."/>
            <person name="Pati A."/>
            <person name="Liolios K."/>
            <person name="Nordberg H.P."/>
            <person name="Cantor M.N."/>
            <person name="Hua S.X."/>
            <person name="Woyke T."/>
        </authorList>
    </citation>
    <scope>NUCLEOTIDE SEQUENCE [LARGE SCALE GENOMIC DNA]</scope>
    <source>
        <strain evidence="4 5">XH-48</strain>
    </source>
</reference>
<evidence type="ECO:0000313" key="4">
    <source>
        <dbReference type="EMBL" id="AHF98963.1"/>
    </source>
</evidence>
<sequence>MKRREAIAGIASVGTLGSGIALLQNGFPSIGGDGDSEDVYLEGEDTGPSEIQTIDAGASEVGTQVLPPEGKISVLNFFVTYCGYCKRQMEPLGAARERIDDDVRFLSVTTQSIGKTLEEEELRQWWDDYDGAWDVGHGSSRSFRQDYNIVGTPTTIVLDADGKATLNEGAGIIGDGEIIDAVKSARDGDSA</sequence>
<dbReference type="InterPro" id="IPR050553">
    <property type="entry name" value="Thioredoxin_ResA/DsbE_sf"/>
</dbReference>
<dbReference type="InterPro" id="IPR036249">
    <property type="entry name" value="Thioredoxin-like_sf"/>
</dbReference>
<dbReference type="PANTHER" id="PTHR42852">
    <property type="entry name" value="THIOL:DISULFIDE INTERCHANGE PROTEIN DSBE"/>
    <property type="match status" value="1"/>
</dbReference>
<dbReference type="STRING" id="797299.HALLA_08875"/>
<dbReference type="InterPro" id="IPR013766">
    <property type="entry name" value="Thioredoxin_domain"/>
</dbReference>
<evidence type="ECO:0000256" key="2">
    <source>
        <dbReference type="ARBA" id="ARBA00022748"/>
    </source>
</evidence>
<keyword evidence="2" id="KW-0201">Cytochrome c-type biogenesis</keyword>
<dbReference type="Gene3D" id="3.40.30.10">
    <property type="entry name" value="Glutaredoxin"/>
    <property type="match status" value="1"/>
</dbReference>
<dbReference type="HOGENOM" id="CLU_090892_1_0_2"/>
<dbReference type="PROSITE" id="PS51352">
    <property type="entry name" value="THIOREDOXIN_2"/>
    <property type="match status" value="1"/>
</dbReference>
<dbReference type="GO" id="GO:0017004">
    <property type="term" value="P:cytochrome complex assembly"/>
    <property type="evidence" value="ECO:0007669"/>
    <property type="project" value="UniProtKB-KW"/>
</dbReference>
<dbReference type="CDD" id="cd02966">
    <property type="entry name" value="TlpA_like_family"/>
    <property type="match status" value="1"/>
</dbReference>
<gene>
    <name evidence="4" type="ORF">HALLA_08875</name>
</gene>
<keyword evidence="5" id="KW-1185">Reference proteome</keyword>
<dbReference type="Pfam" id="PF08534">
    <property type="entry name" value="Redoxin"/>
    <property type="match status" value="1"/>
</dbReference>
<name>W0JK41_9EURY</name>
<organism evidence="4 5">
    <name type="scientific">Halostagnicola larsenii XH-48</name>
    <dbReference type="NCBI Taxonomy" id="797299"/>
    <lineage>
        <taxon>Archaea</taxon>
        <taxon>Methanobacteriati</taxon>
        <taxon>Methanobacteriota</taxon>
        <taxon>Stenosarchaea group</taxon>
        <taxon>Halobacteria</taxon>
        <taxon>Halobacteriales</taxon>
        <taxon>Natrialbaceae</taxon>
        <taxon>Halostagnicola</taxon>
    </lineage>
</organism>
<dbReference type="RefSeq" id="WP_049952162.1">
    <property type="nucleotide sequence ID" value="NZ_CP007055.1"/>
</dbReference>
<evidence type="ECO:0000259" key="3">
    <source>
        <dbReference type="PROSITE" id="PS51352"/>
    </source>
</evidence>
<dbReference type="Proteomes" id="UP000019024">
    <property type="component" value="Chromosome"/>
</dbReference>
<accession>W0JK41</accession>
<dbReference type="AlphaFoldDB" id="W0JK41"/>
<dbReference type="EMBL" id="CP007055">
    <property type="protein sequence ID" value="AHF98963.1"/>
    <property type="molecule type" value="Genomic_DNA"/>
</dbReference>
<dbReference type="OrthoDB" id="115386at2157"/>
<feature type="domain" description="Thioredoxin" evidence="3">
    <location>
        <begin position="40"/>
        <end position="187"/>
    </location>
</feature>
<dbReference type="GeneID" id="25144589"/>
<dbReference type="GO" id="GO:0016491">
    <property type="term" value="F:oxidoreductase activity"/>
    <property type="evidence" value="ECO:0007669"/>
    <property type="project" value="InterPro"/>
</dbReference>
<proteinExistence type="predicted"/>
<dbReference type="InterPro" id="IPR013740">
    <property type="entry name" value="Redoxin"/>
</dbReference>
<protein>
    <submittedName>
        <fullName evidence="4">Redoxin</fullName>
    </submittedName>
</protein>
<dbReference type="eggNOG" id="arCOG06181">
    <property type="taxonomic scope" value="Archaea"/>
</dbReference>
<dbReference type="KEGG" id="hlr:HALLA_08875"/>
<dbReference type="PANTHER" id="PTHR42852:SF17">
    <property type="entry name" value="THIOREDOXIN-LIKE PROTEIN HI_1115"/>
    <property type="match status" value="1"/>
</dbReference>
<evidence type="ECO:0000313" key="5">
    <source>
        <dbReference type="Proteomes" id="UP000019024"/>
    </source>
</evidence>